<organism evidence="6 7">
    <name type="scientific">Nocardioides faecalis</name>
    <dbReference type="NCBI Taxonomy" id="2803858"/>
    <lineage>
        <taxon>Bacteria</taxon>
        <taxon>Bacillati</taxon>
        <taxon>Actinomycetota</taxon>
        <taxon>Actinomycetes</taxon>
        <taxon>Propionibacteriales</taxon>
        <taxon>Nocardioidaceae</taxon>
        <taxon>Nocardioides</taxon>
    </lineage>
</organism>
<dbReference type="SMART" id="SM00065">
    <property type="entry name" value="GAF"/>
    <property type="match status" value="1"/>
</dbReference>
<evidence type="ECO:0000256" key="4">
    <source>
        <dbReference type="SAM" id="MobiDB-lite"/>
    </source>
</evidence>
<keyword evidence="2" id="KW-0238">DNA-binding</keyword>
<dbReference type="SMART" id="SM00421">
    <property type="entry name" value="HTH_LUXR"/>
    <property type="match status" value="1"/>
</dbReference>
<evidence type="ECO:0000256" key="3">
    <source>
        <dbReference type="ARBA" id="ARBA00023163"/>
    </source>
</evidence>
<dbReference type="EMBL" id="JAERTX010000014">
    <property type="protein sequence ID" value="MBM9461200.1"/>
    <property type="molecule type" value="Genomic_DNA"/>
</dbReference>
<dbReference type="GO" id="GO:0003677">
    <property type="term" value="F:DNA binding"/>
    <property type="evidence" value="ECO:0007669"/>
    <property type="project" value="UniProtKB-KW"/>
</dbReference>
<dbReference type="PANTHER" id="PTHR44688:SF16">
    <property type="entry name" value="DNA-BINDING TRANSCRIPTIONAL ACTIVATOR DEVR_DOSR"/>
    <property type="match status" value="1"/>
</dbReference>
<dbReference type="PRINTS" id="PR00038">
    <property type="entry name" value="HTHLUXR"/>
</dbReference>
<protein>
    <recommendedName>
        <fullName evidence="5">HTH luxR-type domain-containing protein</fullName>
    </recommendedName>
</protein>
<dbReference type="InterPro" id="IPR036388">
    <property type="entry name" value="WH-like_DNA-bd_sf"/>
</dbReference>
<dbReference type="InterPro" id="IPR029016">
    <property type="entry name" value="GAF-like_dom_sf"/>
</dbReference>
<dbReference type="SUPFAM" id="SSF46894">
    <property type="entry name" value="C-terminal effector domain of the bipartite response regulators"/>
    <property type="match status" value="1"/>
</dbReference>
<gene>
    <name evidence="6" type="ORF">JK386_14960</name>
</gene>
<proteinExistence type="predicted"/>
<reference evidence="6" key="1">
    <citation type="submission" date="2021-01" db="EMBL/GenBank/DDBJ databases">
        <title>Novel species in genus Nocardioides.</title>
        <authorList>
            <person name="Zhang G."/>
        </authorList>
    </citation>
    <scope>NUCLEOTIDE SEQUENCE</scope>
    <source>
        <strain evidence="6">Zg-536</strain>
    </source>
</reference>
<keyword evidence="3" id="KW-0804">Transcription</keyword>
<dbReference type="InterPro" id="IPR016032">
    <property type="entry name" value="Sig_transdc_resp-reg_C-effctor"/>
</dbReference>
<dbReference type="InterPro" id="IPR000792">
    <property type="entry name" value="Tscrpt_reg_LuxR_C"/>
</dbReference>
<dbReference type="Gene3D" id="1.10.10.10">
    <property type="entry name" value="Winged helix-like DNA-binding domain superfamily/Winged helix DNA-binding domain"/>
    <property type="match status" value="1"/>
</dbReference>
<dbReference type="Gene3D" id="3.30.450.40">
    <property type="match status" value="1"/>
</dbReference>
<dbReference type="GO" id="GO:0006355">
    <property type="term" value="P:regulation of DNA-templated transcription"/>
    <property type="evidence" value="ECO:0007669"/>
    <property type="project" value="InterPro"/>
</dbReference>
<dbReference type="PROSITE" id="PS50043">
    <property type="entry name" value="HTH_LUXR_2"/>
    <property type="match status" value="1"/>
</dbReference>
<evidence type="ECO:0000313" key="6">
    <source>
        <dbReference type="EMBL" id="MBM9461200.1"/>
    </source>
</evidence>
<dbReference type="InterPro" id="IPR003018">
    <property type="entry name" value="GAF"/>
</dbReference>
<dbReference type="Pfam" id="PF13185">
    <property type="entry name" value="GAF_2"/>
    <property type="match status" value="1"/>
</dbReference>
<accession>A0A939BZM4</accession>
<dbReference type="AlphaFoldDB" id="A0A939BZM4"/>
<name>A0A939BZM4_9ACTN</name>
<sequence length="407" mass="44527">MSSRPRPERDAAEPPTMLAEALGADQLAELQAVLVQAERVLGETSVPPLEDIDDFGAAVAALERGWRDVRTAVADADVRADDLDHTNVEDLMRRIVRAERTVRTADVRRRESAVRLVREALAELRDIGSVEGLIAHGGEALCRLGFDRGLISSVSDDVWLTESLHLDDDPEWAASIVAAGRANPVVLGRGLPEDEARRRRRPVLVTGVQEREEVHQAVAEASQARSYAAAPIMPGQRLLGFVHGDRFFHRGDLTDFDAELVGVFTQGYSFALERAILAEELARLQETVRLIGAGLQDLGPPNGGTGPDLALPRRPEPGHPWAPPPARTLRSVPRTTAYDATLTRREQEVLELMAQGDTNQRIARRLSITEGTAKSHVKHILRKLGAANRAEAVARWHQARSDVGRSG</sequence>
<keyword evidence="7" id="KW-1185">Reference proteome</keyword>
<comment type="caution">
    <text evidence="6">The sequence shown here is derived from an EMBL/GenBank/DDBJ whole genome shotgun (WGS) entry which is preliminary data.</text>
</comment>
<evidence type="ECO:0000256" key="2">
    <source>
        <dbReference type="ARBA" id="ARBA00023125"/>
    </source>
</evidence>
<evidence type="ECO:0000313" key="7">
    <source>
        <dbReference type="Proteomes" id="UP000663791"/>
    </source>
</evidence>
<dbReference type="PANTHER" id="PTHR44688">
    <property type="entry name" value="DNA-BINDING TRANSCRIPTIONAL ACTIVATOR DEVR_DOSR"/>
    <property type="match status" value="1"/>
</dbReference>
<dbReference type="SUPFAM" id="SSF55781">
    <property type="entry name" value="GAF domain-like"/>
    <property type="match status" value="1"/>
</dbReference>
<dbReference type="RefSeq" id="WP_205292516.1">
    <property type="nucleotide sequence ID" value="NZ_CP074406.1"/>
</dbReference>
<feature type="region of interest" description="Disordered" evidence="4">
    <location>
        <begin position="298"/>
        <end position="329"/>
    </location>
</feature>
<dbReference type="Proteomes" id="UP000663791">
    <property type="component" value="Unassembled WGS sequence"/>
</dbReference>
<dbReference type="CDD" id="cd06170">
    <property type="entry name" value="LuxR_C_like"/>
    <property type="match status" value="1"/>
</dbReference>
<keyword evidence="1" id="KW-0805">Transcription regulation</keyword>
<dbReference type="Pfam" id="PF00196">
    <property type="entry name" value="GerE"/>
    <property type="match status" value="1"/>
</dbReference>
<evidence type="ECO:0000259" key="5">
    <source>
        <dbReference type="PROSITE" id="PS50043"/>
    </source>
</evidence>
<feature type="domain" description="HTH luxR-type" evidence="5">
    <location>
        <begin position="335"/>
        <end position="400"/>
    </location>
</feature>
<evidence type="ECO:0000256" key="1">
    <source>
        <dbReference type="ARBA" id="ARBA00023015"/>
    </source>
</evidence>